<dbReference type="AlphaFoldDB" id="A0ABD4AF57"/>
<organism evidence="1 2">
    <name type="scientific">Bifidobacterium coryneforme</name>
    <dbReference type="NCBI Taxonomy" id="1687"/>
    <lineage>
        <taxon>Bacteria</taxon>
        <taxon>Bacillati</taxon>
        <taxon>Actinomycetota</taxon>
        <taxon>Actinomycetes</taxon>
        <taxon>Bifidobacteriales</taxon>
        <taxon>Bifidobacteriaceae</taxon>
        <taxon>Bifidobacterium</taxon>
    </lineage>
</organism>
<evidence type="ECO:0000313" key="1">
    <source>
        <dbReference type="EMBL" id="KJY54341.1"/>
    </source>
</evidence>
<gene>
    <name evidence="1" type="primary">msmE</name>
    <name evidence="1" type="ORF">JF68_00960</name>
</gene>
<protein>
    <submittedName>
        <fullName evidence="1">Sugar binding protein of ABC transporter system</fullName>
    </submittedName>
</protein>
<dbReference type="Pfam" id="PF01547">
    <property type="entry name" value="SBP_bac_1"/>
    <property type="match status" value="1"/>
</dbReference>
<evidence type="ECO:0000313" key="2">
    <source>
        <dbReference type="Proteomes" id="UP000033652"/>
    </source>
</evidence>
<sequence>MSDAHGGGRTWAGPRASSTPTKRMLTWLKTGLAAALSVLTVVGLAGCGSTESGVVTLDFFQFKFEAADQFKAMVAQFEKENPDIRVRINNSADSQTDLRTRLVKNRVPDVITFNGDISFGMFAASGVFHDFTDDPLVDDLNPGMVSIAKNLVQTKNPEGKRLYGLPFAGNASGYIYNKTLWRQAGVDPEKPPRTWTEFTAILDRFKDQGIEPVQATLSDSWTTQAPLASLAGTMVPESRYADLMTGETDFRSIWSDPARREVELFRHSTGDKGVTYQQGTQNMANGKVAVLPLGTYAIPQIRMINPDVDLGFAQMPASDSPSEQILTAGDDVMLTMGANTSHPKEAMRLIRYLMKPEQLRTYAKAQTAFMPTRTVEAGDPALNGVLPFFRENRLADFCDHYIPSSINIGGYLQTMVTKGDVDGFIDSMQTEWDKVQARNFQ</sequence>
<dbReference type="Gene3D" id="3.40.190.10">
    <property type="entry name" value="Periplasmic binding protein-like II"/>
    <property type="match status" value="2"/>
</dbReference>
<dbReference type="Proteomes" id="UP000033652">
    <property type="component" value="Unassembled WGS sequence"/>
</dbReference>
<name>A0ABD4AF57_9BIFI</name>
<dbReference type="InterPro" id="IPR006059">
    <property type="entry name" value="SBP"/>
</dbReference>
<comment type="caution">
    <text evidence="1">The sequence shown here is derived from an EMBL/GenBank/DDBJ whole genome shotgun (WGS) entry which is preliminary data.</text>
</comment>
<dbReference type="EMBL" id="JXBX01000002">
    <property type="protein sequence ID" value="KJY54341.1"/>
    <property type="molecule type" value="Genomic_DNA"/>
</dbReference>
<reference evidence="1 2" key="1">
    <citation type="submission" date="2014-12" db="EMBL/GenBank/DDBJ databases">
        <title>Comparative genomics of the lactic acid bacteria isolated from the honey bee gut.</title>
        <authorList>
            <person name="Ellegaard K.M."/>
            <person name="Tamarit D."/>
            <person name="Javelind E."/>
            <person name="Olofsson T."/>
            <person name="Andersson S.G."/>
            <person name="Vasquez A."/>
        </authorList>
    </citation>
    <scope>NUCLEOTIDE SEQUENCE [LARGE SCALE GENOMIC DNA]</scope>
    <source>
        <strain evidence="1 2">Bma6</strain>
    </source>
</reference>
<accession>A0ABD4AF57</accession>
<proteinExistence type="predicted"/>
<dbReference type="PANTHER" id="PTHR43649:SF30">
    <property type="entry name" value="ABC TRANSPORTER SUBSTRATE-BINDING PROTEIN"/>
    <property type="match status" value="1"/>
</dbReference>
<dbReference type="PANTHER" id="PTHR43649">
    <property type="entry name" value="ARABINOSE-BINDING PROTEIN-RELATED"/>
    <property type="match status" value="1"/>
</dbReference>
<dbReference type="RefSeq" id="WP_414734075.1">
    <property type="nucleotide sequence ID" value="NZ_KQ033864.1"/>
</dbReference>
<dbReference type="InterPro" id="IPR050490">
    <property type="entry name" value="Bact_solute-bd_prot1"/>
</dbReference>
<dbReference type="SUPFAM" id="SSF53850">
    <property type="entry name" value="Periplasmic binding protein-like II"/>
    <property type="match status" value="1"/>
</dbReference>